<sequence>MTAVIAINVLIAAVAVTMLIGLKHRQTASVNPTISALMLGYLAVVAQGLVEWLLPDAKDALHLSRNLVNFVAVSFIGFGVLSLTLTKPWAKAIWGKGLLGLMACFELFRRFDWALQWQTILWVITAGALLLVAWKSRGMAKAIPLCSLLTGLELLSTPEVGLLHNTWGLTSFLLLSTVAAGRLLLIQQVPATEPDVL</sequence>
<protein>
    <submittedName>
        <fullName evidence="2">Uncharacterized protein</fullName>
    </submittedName>
</protein>
<reference evidence="2 3" key="1">
    <citation type="submission" date="2018-02" db="EMBL/GenBank/DDBJ databases">
        <title>novel marine gammaproteobacteria from coastal saline agro ecosystem.</title>
        <authorList>
            <person name="Krishnan R."/>
            <person name="Ramesh Kumar N."/>
        </authorList>
    </citation>
    <scope>NUCLEOTIDE SEQUENCE [LARGE SCALE GENOMIC DNA]</scope>
    <source>
        <strain evidence="2 3">228</strain>
    </source>
</reference>
<keyword evidence="1" id="KW-0812">Transmembrane</keyword>
<evidence type="ECO:0000313" key="3">
    <source>
        <dbReference type="Proteomes" id="UP000238196"/>
    </source>
</evidence>
<feature type="transmembrane region" description="Helical" evidence="1">
    <location>
        <begin position="6"/>
        <end position="22"/>
    </location>
</feature>
<gene>
    <name evidence="2" type="ORF">C4K68_01370</name>
</gene>
<keyword evidence="1" id="KW-0472">Membrane</keyword>
<dbReference type="AlphaFoldDB" id="A0A2S5KWK8"/>
<name>A0A2S5KWK8_9PROT</name>
<keyword evidence="1" id="KW-1133">Transmembrane helix</keyword>
<feature type="transmembrane region" description="Helical" evidence="1">
    <location>
        <begin position="66"/>
        <end position="85"/>
    </location>
</feature>
<organism evidence="2 3">
    <name type="scientific">Proteobacteria bacterium 228</name>
    <dbReference type="NCBI Taxonomy" id="2083153"/>
    <lineage>
        <taxon>Bacteria</taxon>
        <taxon>Pseudomonadati</taxon>
        <taxon>Pseudomonadota</taxon>
    </lineage>
</organism>
<comment type="caution">
    <text evidence="2">The sequence shown here is derived from an EMBL/GenBank/DDBJ whole genome shotgun (WGS) entry which is preliminary data.</text>
</comment>
<accession>A0A2S5KWK8</accession>
<feature type="transmembrane region" description="Helical" evidence="1">
    <location>
        <begin position="114"/>
        <end position="134"/>
    </location>
</feature>
<dbReference type="EMBL" id="PRLP01000005">
    <property type="protein sequence ID" value="PPC79103.1"/>
    <property type="molecule type" value="Genomic_DNA"/>
</dbReference>
<proteinExistence type="predicted"/>
<evidence type="ECO:0000256" key="1">
    <source>
        <dbReference type="SAM" id="Phobius"/>
    </source>
</evidence>
<evidence type="ECO:0000313" key="2">
    <source>
        <dbReference type="EMBL" id="PPC79103.1"/>
    </source>
</evidence>
<dbReference type="Proteomes" id="UP000238196">
    <property type="component" value="Unassembled WGS sequence"/>
</dbReference>
<feature type="transmembrane region" description="Helical" evidence="1">
    <location>
        <begin position="34"/>
        <end position="54"/>
    </location>
</feature>